<protein>
    <submittedName>
        <fullName evidence="2">Uncharacterized protein</fullName>
    </submittedName>
</protein>
<accession>A0A9W8KV94</accession>
<sequence length="140" mass="15787">MNSFCLHHAKKKQQQPQQPPPPPPAAEPERPYAPQAVQRPIEPAHTEASNEAASAVDERHARFDPRQVQHHQGTYQYPQSHFQHQDVYYQRPAAASPTAIGQMVLSSSSSMPSGQQQVFQINPIQGQMNRDQAHFNSYLL</sequence>
<organism evidence="2 3">
    <name type="scientific">Coemansia spiralis</name>
    <dbReference type="NCBI Taxonomy" id="417178"/>
    <lineage>
        <taxon>Eukaryota</taxon>
        <taxon>Fungi</taxon>
        <taxon>Fungi incertae sedis</taxon>
        <taxon>Zoopagomycota</taxon>
        <taxon>Kickxellomycotina</taxon>
        <taxon>Kickxellomycetes</taxon>
        <taxon>Kickxellales</taxon>
        <taxon>Kickxellaceae</taxon>
        <taxon>Coemansia</taxon>
    </lineage>
</organism>
<evidence type="ECO:0000313" key="2">
    <source>
        <dbReference type="EMBL" id="KAJ2668363.1"/>
    </source>
</evidence>
<feature type="compositionally biased region" description="Polar residues" evidence="1">
    <location>
        <begin position="70"/>
        <end position="82"/>
    </location>
</feature>
<reference evidence="2" key="1">
    <citation type="submission" date="2022-07" db="EMBL/GenBank/DDBJ databases">
        <title>Phylogenomic reconstructions and comparative analyses of Kickxellomycotina fungi.</title>
        <authorList>
            <person name="Reynolds N.K."/>
            <person name="Stajich J.E."/>
            <person name="Barry K."/>
            <person name="Grigoriev I.V."/>
            <person name="Crous P."/>
            <person name="Smith M.E."/>
        </authorList>
    </citation>
    <scope>NUCLEOTIDE SEQUENCE</scope>
    <source>
        <strain evidence="2">NRRL 3115</strain>
    </source>
</reference>
<proteinExistence type="predicted"/>
<feature type="non-terminal residue" evidence="2">
    <location>
        <position position="140"/>
    </location>
</feature>
<evidence type="ECO:0000313" key="3">
    <source>
        <dbReference type="Proteomes" id="UP001151518"/>
    </source>
</evidence>
<feature type="compositionally biased region" description="Basic and acidic residues" evidence="1">
    <location>
        <begin position="56"/>
        <end position="67"/>
    </location>
</feature>
<feature type="region of interest" description="Disordered" evidence="1">
    <location>
        <begin position="1"/>
        <end position="83"/>
    </location>
</feature>
<comment type="caution">
    <text evidence="2">The sequence shown here is derived from an EMBL/GenBank/DDBJ whole genome shotgun (WGS) entry which is preliminary data.</text>
</comment>
<evidence type="ECO:0000256" key="1">
    <source>
        <dbReference type="SAM" id="MobiDB-lite"/>
    </source>
</evidence>
<dbReference type="AlphaFoldDB" id="A0A9W8KV94"/>
<name>A0A9W8KV94_9FUNG</name>
<feature type="compositionally biased region" description="Pro residues" evidence="1">
    <location>
        <begin position="17"/>
        <end position="26"/>
    </location>
</feature>
<dbReference type="Proteomes" id="UP001151518">
    <property type="component" value="Unassembled WGS sequence"/>
</dbReference>
<dbReference type="EMBL" id="JANBTW010000205">
    <property type="protein sequence ID" value="KAJ2668363.1"/>
    <property type="molecule type" value="Genomic_DNA"/>
</dbReference>
<gene>
    <name evidence="2" type="ORF">GGI25_006459</name>
</gene>